<proteinExistence type="predicted"/>
<protein>
    <submittedName>
        <fullName evidence="2">Uncharacterized protein</fullName>
    </submittedName>
</protein>
<feature type="compositionally biased region" description="Basic and acidic residues" evidence="1">
    <location>
        <begin position="23"/>
        <end position="33"/>
    </location>
</feature>
<dbReference type="Proteomes" id="UP000479000">
    <property type="component" value="Unassembled WGS sequence"/>
</dbReference>
<reference evidence="2 3" key="1">
    <citation type="submission" date="2020-02" db="EMBL/GenBank/DDBJ databases">
        <authorList>
            <person name="Ferguson B K."/>
        </authorList>
    </citation>
    <scope>NUCLEOTIDE SEQUENCE [LARGE SCALE GENOMIC DNA]</scope>
</reference>
<feature type="compositionally biased region" description="Low complexity" evidence="1">
    <location>
        <begin position="1"/>
        <end position="16"/>
    </location>
</feature>
<evidence type="ECO:0000256" key="1">
    <source>
        <dbReference type="SAM" id="MobiDB-lite"/>
    </source>
</evidence>
<feature type="non-terminal residue" evidence="2">
    <location>
        <position position="1"/>
    </location>
</feature>
<dbReference type="AlphaFoldDB" id="A0A6H5HUR4"/>
<dbReference type="EMBL" id="CADCXU010035922">
    <property type="protein sequence ID" value="CAB0020858.1"/>
    <property type="molecule type" value="Genomic_DNA"/>
</dbReference>
<keyword evidence="3" id="KW-1185">Reference proteome</keyword>
<evidence type="ECO:0000313" key="2">
    <source>
        <dbReference type="EMBL" id="CAB0020858.1"/>
    </source>
</evidence>
<evidence type="ECO:0000313" key="3">
    <source>
        <dbReference type="Proteomes" id="UP000479000"/>
    </source>
</evidence>
<gene>
    <name evidence="2" type="ORF">NTEN_LOCUS24388</name>
</gene>
<accession>A0A6H5HUR4</accession>
<feature type="region of interest" description="Disordered" evidence="1">
    <location>
        <begin position="1"/>
        <end position="45"/>
    </location>
</feature>
<organism evidence="2 3">
    <name type="scientific">Nesidiocoris tenuis</name>
    <dbReference type="NCBI Taxonomy" id="355587"/>
    <lineage>
        <taxon>Eukaryota</taxon>
        <taxon>Metazoa</taxon>
        <taxon>Ecdysozoa</taxon>
        <taxon>Arthropoda</taxon>
        <taxon>Hexapoda</taxon>
        <taxon>Insecta</taxon>
        <taxon>Pterygota</taxon>
        <taxon>Neoptera</taxon>
        <taxon>Paraneoptera</taxon>
        <taxon>Hemiptera</taxon>
        <taxon>Heteroptera</taxon>
        <taxon>Panheteroptera</taxon>
        <taxon>Cimicomorpha</taxon>
        <taxon>Miridae</taxon>
        <taxon>Dicyphina</taxon>
        <taxon>Nesidiocoris</taxon>
    </lineage>
</organism>
<sequence length="139" mass="15551">CTATTVDTLGTTEGTAEQSAAEKNVKTVEPDRRLPKKRKHEKNTDDLFHEHENAIETFWNDIANGLRNILTWERQIVNAVEEAPNYSYGPNSDQIDTCLCSEGANSWATLRGMTYSKTTLEISETPFSPKVKAFGQTNI</sequence>
<name>A0A6H5HUR4_9HEMI</name>